<gene>
    <name evidence="2" type="ORF">FSCOSCO3_A015794</name>
</gene>
<evidence type="ECO:0000256" key="1">
    <source>
        <dbReference type="SAM" id="MobiDB-lite"/>
    </source>
</evidence>
<proteinExistence type="predicted"/>
<dbReference type="EMBL" id="CAWUFR010000434">
    <property type="protein sequence ID" value="CAK6977810.1"/>
    <property type="molecule type" value="Genomic_DNA"/>
</dbReference>
<organism evidence="2 3">
    <name type="scientific">Scomber scombrus</name>
    <name type="common">Atlantic mackerel</name>
    <name type="synonym">Scomber vernalis</name>
    <dbReference type="NCBI Taxonomy" id="13677"/>
    <lineage>
        <taxon>Eukaryota</taxon>
        <taxon>Metazoa</taxon>
        <taxon>Chordata</taxon>
        <taxon>Craniata</taxon>
        <taxon>Vertebrata</taxon>
        <taxon>Euteleostomi</taxon>
        <taxon>Actinopterygii</taxon>
        <taxon>Neopterygii</taxon>
        <taxon>Teleostei</taxon>
        <taxon>Neoteleostei</taxon>
        <taxon>Acanthomorphata</taxon>
        <taxon>Pelagiaria</taxon>
        <taxon>Scombriformes</taxon>
        <taxon>Scombridae</taxon>
        <taxon>Scomber</taxon>
    </lineage>
</organism>
<dbReference type="Proteomes" id="UP001314229">
    <property type="component" value="Unassembled WGS sequence"/>
</dbReference>
<name>A0AAV1Q3A2_SCOSC</name>
<sequence length="165" mass="17558">MTVDGSQHSPLTKTQKGEVHCDSPEQVQYSAKKAELKQLLSAELVEQGVLPKSAAADAAAGDTASDAPMAEVKVAEAAGIFAAGVELGPVTDPLMGTMTTEDLRIALQIKEAETRNKQQEVQAMHLRVGFINTASPPLKPTELLPEPEPPRKTANPVCFLWTTVS</sequence>
<evidence type="ECO:0000313" key="2">
    <source>
        <dbReference type="EMBL" id="CAK6977810.1"/>
    </source>
</evidence>
<comment type="caution">
    <text evidence="2">The sequence shown here is derived from an EMBL/GenBank/DDBJ whole genome shotgun (WGS) entry which is preliminary data.</text>
</comment>
<reference evidence="2 3" key="1">
    <citation type="submission" date="2024-01" db="EMBL/GenBank/DDBJ databases">
        <authorList>
            <person name="Alioto T."/>
            <person name="Alioto T."/>
            <person name="Gomez Garrido J."/>
        </authorList>
    </citation>
    <scope>NUCLEOTIDE SEQUENCE [LARGE SCALE GENOMIC DNA]</scope>
</reference>
<keyword evidence="3" id="KW-1185">Reference proteome</keyword>
<protein>
    <submittedName>
        <fullName evidence="2">Delta-like protein B</fullName>
    </submittedName>
</protein>
<feature type="region of interest" description="Disordered" evidence="1">
    <location>
        <begin position="1"/>
        <end position="23"/>
    </location>
</feature>
<feature type="compositionally biased region" description="Polar residues" evidence="1">
    <location>
        <begin position="1"/>
        <end position="14"/>
    </location>
</feature>
<accession>A0AAV1Q3A2</accession>
<dbReference type="AlphaFoldDB" id="A0AAV1Q3A2"/>
<evidence type="ECO:0000313" key="3">
    <source>
        <dbReference type="Proteomes" id="UP001314229"/>
    </source>
</evidence>